<dbReference type="EMBL" id="JACKWZ010000353">
    <property type="protein sequence ID" value="KAF9408915.1"/>
    <property type="molecule type" value="Genomic_DNA"/>
</dbReference>
<keyword evidence="4" id="KW-1185">Reference proteome</keyword>
<protein>
    <submittedName>
        <fullName evidence="3">Uncharacterized protein</fullName>
    </submittedName>
</protein>
<evidence type="ECO:0000313" key="4">
    <source>
        <dbReference type="Proteomes" id="UP000648187"/>
    </source>
</evidence>
<organism evidence="3 4">
    <name type="scientific">Spodoptera exigua</name>
    <name type="common">Beet armyworm</name>
    <name type="synonym">Noctua fulgens</name>
    <dbReference type="NCBI Taxonomy" id="7107"/>
    <lineage>
        <taxon>Eukaryota</taxon>
        <taxon>Metazoa</taxon>
        <taxon>Ecdysozoa</taxon>
        <taxon>Arthropoda</taxon>
        <taxon>Hexapoda</taxon>
        <taxon>Insecta</taxon>
        <taxon>Pterygota</taxon>
        <taxon>Neoptera</taxon>
        <taxon>Endopterygota</taxon>
        <taxon>Lepidoptera</taxon>
        <taxon>Glossata</taxon>
        <taxon>Ditrysia</taxon>
        <taxon>Noctuoidea</taxon>
        <taxon>Noctuidae</taxon>
        <taxon>Amphipyrinae</taxon>
        <taxon>Spodoptera</taxon>
    </lineage>
</organism>
<feature type="transmembrane region" description="Helical" evidence="2">
    <location>
        <begin position="108"/>
        <end position="130"/>
    </location>
</feature>
<evidence type="ECO:0000256" key="2">
    <source>
        <dbReference type="SAM" id="Phobius"/>
    </source>
</evidence>
<keyword evidence="2" id="KW-0472">Membrane</keyword>
<evidence type="ECO:0000313" key="3">
    <source>
        <dbReference type="EMBL" id="KAF9408915.1"/>
    </source>
</evidence>
<sequence length="179" mass="19356">MQKNFKLKSSLTPIIFLEKLKKNISNTKGQIDLTGQNSNDSGGSGGAGRATTPHLRPTPSPTGSSGSRSMSPAVDYQNQTYLGRFFIKNFPLSVSITRNSLNNGLRSYFILEMFSFIFCYVTGVLIRIVVHTPSPVDTGFPDIDPHRTGAQSTPYFAPFAGANHPSPPTLCTSRGGRGI</sequence>
<feature type="compositionally biased region" description="Low complexity" evidence="1">
    <location>
        <begin position="61"/>
        <end position="72"/>
    </location>
</feature>
<keyword evidence="2" id="KW-0812">Transmembrane</keyword>
<keyword evidence="2" id="KW-1133">Transmembrane helix</keyword>
<dbReference type="Proteomes" id="UP000648187">
    <property type="component" value="Unassembled WGS sequence"/>
</dbReference>
<comment type="caution">
    <text evidence="3">The sequence shown here is derived from an EMBL/GenBank/DDBJ whole genome shotgun (WGS) entry which is preliminary data.</text>
</comment>
<dbReference type="AlphaFoldDB" id="A0A835KZV5"/>
<evidence type="ECO:0000256" key="1">
    <source>
        <dbReference type="SAM" id="MobiDB-lite"/>
    </source>
</evidence>
<name>A0A835KZV5_SPOEX</name>
<reference evidence="3" key="1">
    <citation type="submission" date="2020-08" db="EMBL/GenBank/DDBJ databases">
        <title>Spodoptera exigua strain:BAW_Kor-Di-RS1 Genome sequencing and assembly.</title>
        <authorList>
            <person name="Kim J."/>
            <person name="Nam H.Y."/>
            <person name="Kwon M."/>
            <person name="Choi J.H."/>
            <person name="Cho S.R."/>
            <person name="Kim G.-H."/>
        </authorList>
    </citation>
    <scope>NUCLEOTIDE SEQUENCE</scope>
    <source>
        <strain evidence="3">BAW_Kor-Di-RS1</strain>
        <tissue evidence="3">Whole-body</tissue>
    </source>
</reference>
<gene>
    <name evidence="3" type="ORF">HW555_011558</name>
</gene>
<proteinExistence type="predicted"/>
<accession>A0A835KZV5</accession>
<feature type="region of interest" description="Disordered" evidence="1">
    <location>
        <begin position="29"/>
        <end position="72"/>
    </location>
</feature>